<organism evidence="1 2">
    <name type="scientific">Smallanthus sonchifolius</name>
    <dbReference type="NCBI Taxonomy" id="185202"/>
    <lineage>
        <taxon>Eukaryota</taxon>
        <taxon>Viridiplantae</taxon>
        <taxon>Streptophyta</taxon>
        <taxon>Embryophyta</taxon>
        <taxon>Tracheophyta</taxon>
        <taxon>Spermatophyta</taxon>
        <taxon>Magnoliopsida</taxon>
        <taxon>eudicotyledons</taxon>
        <taxon>Gunneridae</taxon>
        <taxon>Pentapetalae</taxon>
        <taxon>asterids</taxon>
        <taxon>campanulids</taxon>
        <taxon>Asterales</taxon>
        <taxon>Asteraceae</taxon>
        <taxon>Asteroideae</taxon>
        <taxon>Heliantheae alliance</taxon>
        <taxon>Millerieae</taxon>
        <taxon>Smallanthus</taxon>
    </lineage>
</organism>
<protein>
    <submittedName>
        <fullName evidence="1">Uncharacterized protein</fullName>
    </submittedName>
</protein>
<proteinExistence type="predicted"/>
<dbReference type="Proteomes" id="UP001056120">
    <property type="component" value="Linkage Group LG01"/>
</dbReference>
<comment type="caution">
    <text evidence="1">The sequence shown here is derived from an EMBL/GenBank/DDBJ whole genome shotgun (WGS) entry which is preliminary data.</text>
</comment>
<dbReference type="EMBL" id="CM042018">
    <property type="protein sequence ID" value="KAI3828650.1"/>
    <property type="molecule type" value="Genomic_DNA"/>
</dbReference>
<evidence type="ECO:0000313" key="1">
    <source>
        <dbReference type="EMBL" id="KAI3828650.1"/>
    </source>
</evidence>
<evidence type="ECO:0000313" key="2">
    <source>
        <dbReference type="Proteomes" id="UP001056120"/>
    </source>
</evidence>
<reference evidence="2" key="1">
    <citation type="journal article" date="2022" name="Mol. Ecol. Resour.">
        <title>The genomes of chicory, endive, great burdock and yacon provide insights into Asteraceae palaeo-polyploidization history and plant inulin production.</title>
        <authorList>
            <person name="Fan W."/>
            <person name="Wang S."/>
            <person name="Wang H."/>
            <person name="Wang A."/>
            <person name="Jiang F."/>
            <person name="Liu H."/>
            <person name="Zhao H."/>
            <person name="Xu D."/>
            <person name="Zhang Y."/>
        </authorList>
    </citation>
    <scope>NUCLEOTIDE SEQUENCE [LARGE SCALE GENOMIC DNA]</scope>
    <source>
        <strain evidence="2">cv. Yunnan</strain>
    </source>
</reference>
<reference evidence="1 2" key="2">
    <citation type="journal article" date="2022" name="Mol. Ecol. Resour.">
        <title>The genomes of chicory, endive, great burdock and yacon provide insights into Asteraceae paleo-polyploidization history and plant inulin production.</title>
        <authorList>
            <person name="Fan W."/>
            <person name="Wang S."/>
            <person name="Wang H."/>
            <person name="Wang A."/>
            <person name="Jiang F."/>
            <person name="Liu H."/>
            <person name="Zhao H."/>
            <person name="Xu D."/>
            <person name="Zhang Y."/>
        </authorList>
    </citation>
    <scope>NUCLEOTIDE SEQUENCE [LARGE SCALE GENOMIC DNA]</scope>
    <source>
        <strain evidence="2">cv. Yunnan</strain>
        <tissue evidence="1">Leaves</tissue>
    </source>
</reference>
<gene>
    <name evidence="1" type="ORF">L1987_02758</name>
</gene>
<name>A0ACB9K8Y1_9ASTR</name>
<sequence length="93" mass="10001">MTEVVGSLDRALSFQGRNASSTQGGVTIKKAWSLFSPKRDFEIRSSGRMGSNDQLPAIKSLQIDGDAFPGACPSSRSGHSCYPRDNLILRGGR</sequence>
<keyword evidence="2" id="KW-1185">Reference proteome</keyword>
<accession>A0ACB9K8Y1</accession>